<organism evidence="2 3">
    <name type="scientific">Streptomyces mutomycini</name>
    <dbReference type="NCBI Taxonomy" id="284036"/>
    <lineage>
        <taxon>Bacteria</taxon>
        <taxon>Bacillati</taxon>
        <taxon>Actinomycetota</taxon>
        <taxon>Actinomycetes</taxon>
        <taxon>Kitasatosporales</taxon>
        <taxon>Streptomycetaceae</taxon>
        <taxon>Streptomyces</taxon>
    </lineage>
</organism>
<feature type="region of interest" description="Disordered" evidence="1">
    <location>
        <begin position="1"/>
        <end position="58"/>
    </location>
</feature>
<evidence type="ECO:0000313" key="3">
    <source>
        <dbReference type="Proteomes" id="UP001596208"/>
    </source>
</evidence>
<gene>
    <name evidence="2" type="ORF">ACFPRK_09955</name>
</gene>
<feature type="compositionally biased region" description="Low complexity" evidence="1">
    <location>
        <begin position="229"/>
        <end position="245"/>
    </location>
</feature>
<evidence type="ECO:0000256" key="1">
    <source>
        <dbReference type="SAM" id="MobiDB-lite"/>
    </source>
</evidence>
<comment type="caution">
    <text evidence="2">The sequence shown here is derived from an EMBL/GenBank/DDBJ whole genome shotgun (WGS) entry which is preliminary data.</text>
</comment>
<dbReference type="Proteomes" id="UP001596208">
    <property type="component" value="Unassembled WGS sequence"/>
</dbReference>
<feature type="compositionally biased region" description="Low complexity" evidence="1">
    <location>
        <begin position="187"/>
        <end position="211"/>
    </location>
</feature>
<feature type="compositionally biased region" description="Gly residues" evidence="1">
    <location>
        <begin position="265"/>
        <end position="282"/>
    </location>
</feature>
<protein>
    <recommendedName>
        <fullName evidence="4">Translation initiation factor IF-2</fullName>
    </recommendedName>
</protein>
<evidence type="ECO:0000313" key="2">
    <source>
        <dbReference type="EMBL" id="MFC5170910.1"/>
    </source>
</evidence>
<accession>A0ABW0B109</accession>
<sequence>MGISGATVNDVRDDGAAAEEPDTDRSGRPRSDGAPITLQGPTGSGGASLAPAGGDVPGSCFEVPPARPVFVDTTGRRGRTWRRTGVVTALCCAAYATTVAAALVGGDSNAPYLQLPRMMGLEREVDEQSARSRDEERAAPVAEPVPTAPGPAAPGPGVSGQAVSDPADPSAAVGVHVPQPLEVSADPVGIPVAAGRPAAPAPGGQVAAPPASGGGTQSGESAQGATEKPSSPAPEGGSGSGSEEATGGGDDAHGHEADGTASPGGPLGDLLGGLLGGLLGSP</sequence>
<dbReference type="RefSeq" id="WP_065849034.1">
    <property type="nucleotide sequence ID" value="NZ_JBHSKI010000003.1"/>
</dbReference>
<keyword evidence="3" id="KW-1185">Reference proteome</keyword>
<feature type="compositionally biased region" description="Basic and acidic residues" evidence="1">
    <location>
        <begin position="123"/>
        <end position="138"/>
    </location>
</feature>
<feature type="region of interest" description="Disordered" evidence="1">
    <location>
        <begin position="187"/>
        <end position="282"/>
    </location>
</feature>
<name>A0ABW0B109_9ACTN</name>
<proteinExistence type="predicted"/>
<dbReference type="EMBL" id="JBHSKI010000003">
    <property type="protein sequence ID" value="MFC5170910.1"/>
    <property type="molecule type" value="Genomic_DNA"/>
</dbReference>
<reference evidence="3" key="1">
    <citation type="journal article" date="2019" name="Int. J. Syst. Evol. Microbiol.">
        <title>The Global Catalogue of Microorganisms (GCM) 10K type strain sequencing project: providing services to taxonomists for standard genome sequencing and annotation.</title>
        <authorList>
            <consortium name="The Broad Institute Genomics Platform"/>
            <consortium name="The Broad Institute Genome Sequencing Center for Infectious Disease"/>
            <person name="Wu L."/>
            <person name="Ma J."/>
        </authorList>
    </citation>
    <scope>NUCLEOTIDE SEQUENCE [LARGE SCALE GENOMIC DNA]</scope>
    <source>
        <strain evidence="3">CGMCC 4.1721</strain>
    </source>
</reference>
<evidence type="ECO:0008006" key="4">
    <source>
        <dbReference type="Google" id="ProtNLM"/>
    </source>
</evidence>
<feature type="region of interest" description="Disordered" evidence="1">
    <location>
        <begin position="123"/>
        <end position="173"/>
    </location>
</feature>